<dbReference type="Proteomes" id="UP000010552">
    <property type="component" value="Unassembled WGS sequence"/>
</dbReference>
<organism evidence="3 4">
    <name type="scientific">Pteropus alecto</name>
    <name type="common">Black flying fox</name>
    <dbReference type="NCBI Taxonomy" id="9402"/>
    <lineage>
        <taxon>Eukaryota</taxon>
        <taxon>Metazoa</taxon>
        <taxon>Chordata</taxon>
        <taxon>Craniata</taxon>
        <taxon>Vertebrata</taxon>
        <taxon>Euteleostomi</taxon>
        <taxon>Mammalia</taxon>
        <taxon>Eutheria</taxon>
        <taxon>Laurasiatheria</taxon>
        <taxon>Chiroptera</taxon>
        <taxon>Yinpterochiroptera</taxon>
        <taxon>Pteropodoidea</taxon>
        <taxon>Pteropodidae</taxon>
        <taxon>Pteropodinae</taxon>
        <taxon>Pteropus</taxon>
    </lineage>
</organism>
<feature type="compositionally biased region" description="Low complexity" evidence="2">
    <location>
        <begin position="530"/>
        <end position="543"/>
    </location>
</feature>
<comment type="similarity">
    <text evidence="1">Belongs to the MDFI family.</text>
</comment>
<dbReference type="FunCoup" id="L5JN11">
    <property type="interactions" value="32"/>
</dbReference>
<evidence type="ECO:0000256" key="2">
    <source>
        <dbReference type="SAM" id="MobiDB-lite"/>
    </source>
</evidence>
<evidence type="ECO:0000313" key="3">
    <source>
        <dbReference type="EMBL" id="ELK00317.1"/>
    </source>
</evidence>
<feature type="compositionally biased region" description="Basic residues" evidence="2">
    <location>
        <begin position="367"/>
        <end position="378"/>
    </location>
</feature>
<dbReference type="GO" id="GO:0005634">
    <property type="term" value="C:nucleus"/>
    <property type="evidence" value="ECO:0007669"/>
    <property type="project" value="TreeGrafter"/>
</dbReference>
<keyword evidence="4" id="KW-1185">Reference proteome</keyword>
<dbReference type="AlphaFoldDB" id="L5JN11"/>
<feature type="region of interest" description="Disordered" evidence="2">
    <location>
        <begin position="479"/>
        <end position="543"/>
    </location>
</feature>
<dbReference type="PANTHER" id="PTHR15304:SF1">
    <property type="entry name" value="MYOD FAMILY INHIBITOR"/>
    <property type="match status" value="1"/>
</dbReference>
<gene>
    <name evidence="3" type="ORF">PAL_GLEAN10025448</name>
</gene>
<feature type="compositionally biased region" description="Low complexity" evidence="2">
    <location>
        <begin position="326"/>
        <end position="365"/>
    </location>
</feature>
<feature type="region of interest" description="Disordered" evidence="2">
    <location>
        <begin position="294"/>
        <end position="436"/>
    </location>
</feature>
<dbReference type="InParanoid" id="L5JN11"/>
<dbReference type="InterPro" id="IPR026134">
    <property type="entry name" value="MDFI/MDFIC"/>
</dbReference>
<dbReference type="PANTHER" id="PTHR15304">
    <property type="entry name" value="MYOD FAMILY INHIBITOR"/>
    <property type="match status" value="1"/>
</dbReference>
<dbReference type="EMBL" id="KB031158">
    <property type="protein sequence ID" value="ELK00317.1"/>
    <property type="molecule type" value="Genomic_DNA"/>
</dbReference>
<reference evidence="4" key="1">
    <citation type="journal article" date="2013" name="Science">
        <title>Comparative analysis of bat genomes provides insight into the evolution of flight and immunity.</title>
        <authorList>
            <person name="Zhang G."/>
            <person name="Cowled C."/>
            <person name="Shi Z."/>
            <person name="Huang Z."/>
            <person name="Bishop-Lilly K.A."/>
            <person name="Fang X."/>
            <person name="Wynne J.W."/>
            <person name="Xiong Z."/>
            <person name="Baker M.L."/>
            <person name="Zhao W."/>
            <person name="Tachedjian M."/>
            <person name="Zhu Y."/>
            <person name="Zhou P."/>
            <person name="Jiang X."/>
            <person name="Ng J."/>
            <person name="Yang L."/>
            <person name="Wu L."/>
            <person name="Xiao J."/>
            <person name="Feng Y."/>
            <person name="Chen Y."/>
            <person name="Sun X."/>
            <person name="Zhang Y."/>
            <person name="Marsh G.A."/>
            <person name="Crameri G."/>
            <person name="Broder C.C."/>
            <person name="Frey K.G."/>
            <person name="Wang L.F."/>
            <person name="Wang J."/>
        </authorList>
    </citation>
    <scope>NUCLEOTIDE SEQUENCE [LARGE SCALE GENOMIC DNA]</scope>
</reference>
<evidence type="ECO:0000256" key="1">
    <source>
        <dbReference type="ARBA" id="ARBA00025778"/>
    </source>
</evidence>
<feature type="compositionally biased region" description="Basic and acidic residues" evidence="2">
    <location>
        <begin position="386"/>
        <end position="395"/>
    </location>
</feature>
<protein>
    <submittedName>
        <fullName evidence="3">MyoD family inhibitor</fullName>
    </submittedName>
</protein>
<dbReference type="GO" id="GO:0010468">
    <property type="term" value="P:regulation of gene expression"/>
    <property type="evidence" value="ECO:0007669"/>
    <property type="project" value="UniProtKB-ARBA"/>
</dbReference>
<evidence type="ECO:0000313" key="4">
    <source>
        <dbReference type="Proteomes" id="UP000010552"/>
    </source>
</evidence>
<feature type="compositionally biased region" description="Polar residues" evidence="2">
    <location>
        <begin position="396"/>
        <end position="405"/>
    </location>
</feature>
<sequence length="641" mass="66887">MLGVWIPAKELEKKRDSTDPLWGISTRGQGLGVLDAFDTPGQAPLLRILLGLFPKKPPHTPLHKAPLPRGRGPSAPSPVYSPPVFRLTSTEILNVLYTPGPVCVTRWGRGGIKAEGLLCSGELGAGGASRTVGAPAGALSVVRKSLHSPVFSQDHNLPQLLPRFEIQVPALVFSAGCRLPPGMRRSPASGHLCLGHHPGRHLPTCPGPITHVFVEATCIGVCTQTCVGRIELLGEEQYIIVSKPSTGRLRHSVLSAILQGKAETTAVVQLWNPAQPPTGPVPETGSQEELCMPAGRQTGWTPGAEAVPGLGESTPFPELPHSSLIAAGSRGARPGPRSRRPGPGSKTPSSRSGAPSLSCSHLGSSRGHGRERRGRRGGHGGPGHDGAARTFERSSEPMSQVSGQSPPHCDASHEAPSTAPGPAQTPSLLPGLEVGTRSTHPTEAALEEGSLEEVAPPMLQGNGPGAPQALDSTDLDVPTEAVTRQKEGKTLPIDLGTKKQNPAPFPGSAQGYQRAPGKERAHRKLQSHPSLASQGSKKSKGSTKSAASQIPLQAQEDCCVHCILSCLFCEFLTLCNIVLDCATCGSCSSEDSCLCCCCCGSGECADCDLPCDLDCGILDACCESADCLEICMECCGLCFSS</sequence>
<dbReference type="STRING" id="9402.L5JN11"/>
<dbReference type="Pfam" id="PF15316">
    <property type="entry name" value="MDFI"/>
    <property type="match status" value="1"/>
</dbReference>
<proteinExistence type="inferred from homology"/>
<name>L5JN11_PTEAL</name>
<accession>L5JN11</accession>